<keyword evidence="2" id="KW-0539">Nucleus</keyword>
<sequence length="372" mass="43404">MGTRSKQECESHYYKCYIENPKTPMIEFAEQNGQDLNFPTPITHKICDDPPRPALDSQMYNEMAGYMAGRGDFNTEYDNYAEHDICRMEFLEDDDDVDTNLKLSVLRIYNHRLHERARRKRILARYGLINIRKAGFSLRRYHSLIGSHVIDGLVGFMQLVEPVSFDLFTESLLHEAELKRKIKALQEFREAGLTRFFSTKLYSHLKQRRNDRKNKPRHLDNVLDHIQNKTRQNWLHRHIIAETKGGVGGDGIVPSMSKKILVFTYSDFKTKILFTLLIERKAAPPLEIEELEKLPGYEKINSDERELCSQVRLRPQDYIDIKEMLINECQKLGQIRLSNARTLIKIDVNKTRKIFDYLVAEGLIGTPSIKKS</sequence>
<dbReference type="GO" id="GO:0005634">
    <property type="term" value="C:nucleus"/>
    <property type="evidence" value="ECO:0007669"/>
    <property type="project" value="UniProtKB-SubCell"/>
</dbReference>
<dbReference type="EnsemblMetazoa" id="SMAR009227-RA">
    <property type="protein sequence ID" value="SMAR009227-PA"/>
    <property type="gene ID" value="SMAR009227"/>
</dbReference>
<dbReference type="Pfam" id="PF22941">
    <property type="entry name" value="TADA2A-like_3rd"/>
    <property type="match status" value="1"/>
</dbReference>
<dbReference type="STRING" id="126957.T1J6F8"/>
<dbReference type="GO" id="GO:0006338">
    <property type="term" value="P:chromatin remodeling"/>
    <property type="evidence" value="ECO:0007669"/>
    <property type="project" value="TreeGrafter"/>
</dbReference>
<dbReference type="InterPro" id="IPR055141">
    <property type="entry name" value="TADA2A_B-like_dom"/>
</dbReference>
<name>T1J6F8_STRMM</name>
<protein>
    <recommendedName>
        <fullName evidence="7">SWIRM domain-containing protein</fullName>
    </recommendedName>
</protein>
<proteinExistence type="predicted"/>
<dbReference type="GO" id="GO:0003682">
    <property type="term" value="F:chromatin binding"/>
    <property type="evidence" value="ECO:0007669"/>
    <property type="project" value="TreeGrafter"/>
</dbReference>
<dbReference type="OMA" id="TERQLCT"/>
<evidence type="ECO:0008006" key="7">
    <source>
        <dbReference type="Google" id="ProtNLM"/>
    </source>
</evidence>
<keyword evidence="6" id="KW-1185">Reference proteome</keyword>
<dbReference type="InterPro" id="IPR017884">
    <property type="entry name" value="SANT_dom"/>
</dbReference>
<evidence type="ECO:0000256" key="2">
    <source>
        <dbReference type="ARBA" id="ARBA00023242"/>
    </source>
</evidence>
<dbReference type="InterPro" id="IPR009057">
    <property type="entry name" value="Homeodomain-like_sf"/>
</dbReference>
<dbReference type="PROSITE" id="PS51293">
    <property type="entry name" value="SANT"/>
    <property type="match status" value="1"/>
</dbReference>
<dbReference type="PROSITE" id="PS50934">
    <property type="entry name" value="SWIRM"/>
    <property type="match status" value="1"/>
</dbReference>
<evidence type="ECO:0000256" key="1">
    <source>
        <dbReference type="ARBA" id="ARBA00004123"/>
    </source>
</evidence>
<dbReference type="AlphaFoldDB" id="T1J6F8"/>
<dbReference type="eggNOG" id="KOG0457">
    <property type="taxonomic scope" value="Eukaryota"/>
</dbReference>
<feature type="domain" description="SWIRM" evidence="3">
    <location>
        <begin position="280"/>
        <end position="372"/>
    </location>
</feature>
<reference evidence="5" key="2">
    <citation type="submission" date="2015-02" db="UniProtKB">
        <authorList>
            <consortium name="EnsemblMetazoa"/>
        </authorList>
    </citation>
    <scope>IDENTIFICATION</scope>
</reference>
<dbReference type="Gene3D" id="1.10.10.10">
    <property type="entry name" value="Winged helix-like DNA-binding domain superfamily/Winged helix DNA-binding domain"/>
    <property type="match status" value="1"/>
</dbReference>
<dbReference type="GO" id="GO:0006357">
    <property type="term" value="P:regulation of transcription by RNA polymerase II"/>
    <property type="evidence" value="ECO:0007669"/>
    <property type="project" value="TreeGrafter"/>
</dbReference>
<organism evidence="5 6">
    <name type="scientific">Strigamia maritima</name>
    <name type="common">European centipede</name>
    <name type="synonym">Geophilus maritimus</name>
    <dbReference type="NCBI Taxonomy" id="126957"/>
    <lineage>
        <taxon>Eukaryota</taxon>
        <taxon>Metazoa</taxon>
        <taxon>Ecdysozoa</taxon>
        <taxon>Arthropoda</taxon>
        <taxon>Myriapoda</taxon>
        <taxon>Chilopoda</taxon>
        <taxon>Pleurostigmophora</taxon>
        <taxon>Geophilomorpha</taxon>
        <taxon>Linotaeniidae</taxon>
        <taxon>Strigamia</taxon>
    </lineage>
</organism>
<dbReference type="SUPFAM" id="SSF46689">
    <property type="entry name" value="Homeodomain-like"/>
    <property type="match status" value="1"/>
</dbReference>
<dbReference type="PhylomeDB" id="T1J6F8"/>
<dbReference type="GO" id="GO:0003713">
    <property type="term" value="F:transcription coactivator activity"/>
    <property type="evidence" value="ECO:0007669"/>
    <property type="project" value="TreeGrafter"/>
</dbReference>
<dbReference type="HOGENOM" id="CLU_018273_2_1_1"/>
<dbReference type="GO" id="GO:0140672">
    <property type="term" value="C:ATAC complex"/>
    <property type="evidence" value="ECO:0007669"/>
    <property type="project" value="UniProtKB-ARBA"/>
</dbReference>
<dbReference type="Proteomes" id="UP000014500">
    <property type="component" value="Unassembled WGS sequence"/>
</dbReference>
<dbReference type="InterPro" id="IPR036388">
    <property type="entry name" value="WH-like_DNA-bd_sf"/>
</dbReference>
<dbReference type="PANTHER" id="PTHR12374">
    <property type="entry name" value="TRANSCRIPTIONAL ADAPTOR 2 ADA2 -RELATED"/>
    <property type="match status" value="1"/>
</dbReference>
<evidence type="ECO:0000313" key="6">
    <source>
        <dbReference type="Proteomes" id="UP000014500"/>
    </source>
</evidence>
<evidence type="ECO:0000259" key="4">
    <source>
        <dbReference type="PROSITE" id="PS51293"/>
    </source>
</evidence>
<evidence type="ECO:0000259" key="3">
    <source>
        <dbReference type="PROSITE" id="PS50934"/>
    </source>
</evidence>
<reference evidence="6" key="1">
    <citation type="submission" date="2011-05" db="EMBL/GenBank/DDBJ databases">
        <authorList>
            <person name="Richards S.R."/>
            <person name="Qu J."/>
            <person name="Jiang H."/>
            <person name="Jhangiani S.N."/>
            <person name="Agravi P."/>
            <person name="Goodspeed R."/>
            <person name="Gross S."/>
            <person name="Mandapat C."/>
            <person name="Jackson L."/>
            <person name="Mathew T."/>
            <person name="Pu L."/>
            <person name="Thornton R."/>
            <person name="Saada N."/>
            <person name="Wilczek-Boney K.B."/>
            <person name="Lee S."/>
            <person name="Kovar C."/>
            <person name="Wu Y."/>
            <person name="Scherer S.E."/>
            <person name="Worley K.C."/>
            <person name="Muzny D.M."/>
            <person name="Gibbs R."/>
        </authorList>
    </citation>
    <scope>NUCLEOTIDE SEQUENCE</scope>
    <source>
        <strain evidence="6">Brora</strain>
    </source>
</reference>
<accession>T1J6F8</accession>
<comment type="subcellular location">
    <subcellularLocation>
        <location evidence="1">Nucleus</location>
    </subcellularLocation>
</comment>
<dbReference type="Pfam" id="PF04433">
    <property type="entry name" value="SWIRM"/>
    <property type="match status" value="1"/>
</dbReference>
<dbReference type="PANTHER" id="PTHR12374:SF20">
    <property type="entry name" value="TRANSCRIPTIONAL ADAPTER 2-ALPHA"/>
    <property type="match status" value="1"/>
</dbReference>
<dbReference type="InterPro" id="IPR007526">
    <property type="entry name" value="SWIRM"/>
</dbReference>
<dbReference type="EMBL" id="JH431878">
    <property type="status" value="NOT_ANNOTATED_CDS"/>
    <property type="molecule type" value="Genomic_DNA"/>
</dbReference>
<evidence type="ECO:0000313" key="5">
    <source>
        <dbReference type="EnsemblMetazoa" id="SMAR009227-PA"/>
    </source>
</evidence>
<dbReference type="FunFam" id="1.10.10.10:FF:000087">
    <property type="entry name" value="Transcriptional adapter 2"/>
    <property type="match status" value="1"/>
</dbReference>
<feature type="domain" description="SANT" evidence="4">
    <location>
        <begin position="1"/>
        <end position="21"/>
    </location>
</feature>